<dbReference type="EMBL" id="CAJVQB010102528">
    <property type="protein sequence ID" value="CAG8850733.1"/>
    <property type="molecule type" value="Genomic_DNA"/>
</dbReference>
<gene>
    <name evidence="1" type="ORF">GMARGA_LOCUS40368</name>
</gene>
<keyword evidence="2" id="KW-1185">Reference proteome</keyword>
<reference evidence="1 2" key="1">
    <citation type="submission" date="2021-06" db="EMBL/GenBank/DDBJ databases">
        <authorList>
            <person name="Kallberg Y."/>
            <person name="Tangrot J."/>
            <person name="Rosling A."/>
        </authorList>
    </citation>
    <scope>NUCLEOTIDE SEQUENCE [LARGE SCALE GENOMIC DNA]</scope>
    <source>
        <strain evidence="1 2">120-4 pot B 10/14</strain>
    </source>
</reference>
<name>A0ABN7X9I7_GIGMA</name>
<sequence>GEDTIYEYYENMQFKTAKNQIEIEKYMFSNRMLNGQEKEIVKYNIQQIADETIP</sequence>
<dbReference type="Proteomes" id="UP000789901">
    <property type="component" value="Unassembled WGS sequence"/>
</dbReference>
<proteinExistence type="predicted"/>
<feature type="non-terminal residue" evidence="1">
    <location>
        <position position="1"/>
    </location>
</feature>
<comment type="caution">
    <text evidence="1">The sequence shown here is derived from an EMBL/GenBank/DDBJ whole genome shotgun (WGS) entry which is preliminary data.</text>
</comment>
<accession>A0ABN7X9I7</accession>
<protein>
    <submittedName>
        <fullName evidence="1">39232_t:CDS:1</fullName>
    </submittedName>
</protein>
<evidence type="ECO:0000313" key="1">
    <source>
        <dbReference type="EMBL" id="CAG8850733.1"/>
    </source>
</evidence>
<evidence type="ECO:0000313" key="2">
    <source>
        <dbReference type="Proteomes" id="UP000789901"/>
    </source>
</evidence>
<organism evidence="1 2">
    <name type="scientific">Gigaspora margarita</name>
    <dbReference type="NCBI Taxonomy" id="4874"/>
    <lineage>
        <taxon>Eukaryota</taxon>
        <taxon>Fungi</taxon>
        <taxon>Fungi incertae sedis</taxon>
        <taxon>Mucoromycota</taxon>
        <taxon>Glomeromycotina</taxon>
        <taxon>Glomeromycetes</taxon>
        <taxon>Diversisporales</taxon>
        <taxon>Gigasporaceae</taxon>
        <taxon>Gigaspora</taxon>
    </lineage>
</organism>